<dbReference type="RefSeq" id="WP_012245661.1">
    <property type="nucleotide sequence ID" value="NC_010168.1"/>
</dbReference>
<organism evidence="1 2">
    <name type="scientific">Renibacterium salmoninarum (strain ATCC 33209 / DSM 20767 / JCM 11484 / NBRC 15589 / NCIMB 2235)</name>
    <dbReference type="NCBI Taxonomy" id="288705"/>
    <lineage>
        <taxon>Bacteria</taxon>
        <taxon>Bacillati</taxon>
        <taxon>Actinomycetota</taxon>
        <taxon>Actinomycetes</taxon>
        <taxon>Micrococcales</taxon>
        <taxon>Micrococcaceae</taxon>
        <taxon>Renibacterium</taxon>
    </lineage>
</organism>
<protein>
    <submittedName>
        <fullName evidence="1">Uncharacterized protein</fullName>
    </submittedName>
</protein>
<dbReference type="KEGG" id="rsa:RSal33209_2265"/>
<dbReference type="HOGENOM" id="CLU_2221036_0_0_11"/>
<dbReference type="Proteomes" id="UP000002007">
    <property type="component" value="Chromosome"/>
</dbReference>
<gene>
    <name evidence="1" type="ordered locus">RSal33209_2265</name>
</gene>
<dbReference type="EMBL" id="CP000910">
    <property type="protein sequence ID" value="ABY23996.1"/>
    <property type="molecule type" value="Genomic_DNA"/>
</dbReference>
<dbReference type="AlphaFoldDB" id="A9WT58"/>
<name>A9WT58_RENSM</name>
<reference evidence="2" key="1">
    <citation type="journal article" date="2008" name="J. Bacteriol.">
        <title>Genome sequence of the fish pathogen Renibacterium salmoninarum suggests reductive evolution away from an environmental Arthrobacter ancestor.</title>
        <authorList>
            <person name="Wiens G.D."/>
            <person name="Rockey D.D."/>
            <person name="Wu Z."/>
            <person name="Chang J."/>
            <person name="Levy R."/>
            <person name="Crane S."/>
            <person name="Chen D.S."/>
            <person name="Capri G.R."/>
            <person name="Burnett J.R."/>
            <person name="Sudheesh P.S."/>
            <person name="Schipma M.J."/>
            <person name="Burd H."/>
            <person name="Bhattacharyya A."/>
            <person name="Rhodes L.D."/>
            <person name="Kaul R."/>
            <person name="Strom M.S."/>
        </authorList>
    </citation>
    <scope>NUCLEOTIDE SEQUENCE [LARGE SCALE GENOMIC DNA]</scope>
    <source>
        <strain evidence="2">ATCC 33209 / DSM 20767 / JCM 11484 / NBRC 15589 / NCIMB 2235</strain>
    </source>
</reference>
<dbReference type="STRING" id="288705.RSal33209_2265"/>
<keyword evidence="2" id="KW-1185">Reference proteome</keyword>
<sequence length="106" mass="12155">MARSYGPEDAAVKDGDFFGLSASLSVFRLLRMTPNLRLPAVFITEHYQDLLSVNGRWRHSSEARTVLAEQQVSSRGKYAKSVGVKHRLHWWRTKNHWNPGTLGQEF</sequence>
<accession>A9WT58</accession>
<evidence type="ECO:0000313" key="1">
    <source>
        <dbReference type="EMBL" id="ABY23996.1"/>
    </source>
</evidence>
<evidence type="ECO:0000313" key="2">
    <source>
        <dbReference type="Proteomes" id="UP000002007"/>
    </source>
</evidence>
<proteinExistence type="predicted"/>